<name>Q5AXL8_EMENI</name>
<dbReference type="GeneID" id="2870442"/>
<dbReference type="HOGENOM" id="CLU_1219681_0_0_1"/>
<keyword evidence="3" id="KW-1185">Reference proteome</keyword>
<dbReference type="Gene3D" id="3.30.559.30">
    <property type="entry name" value="Nonribosomal peptide synthetase, condensation domain"/>
    <property type="match status" value="1"/>
</dbReference>
<dbReference type="SUPFAM" id="SSF52777">
    <property type="entry name" value="CoA-dependent acyltransferases"/>
    <property type="match status" value="1"/>
</dbReference>
<accession>Q5AXL8</accession>
<dbReference type="VEuPathDB" id="FungiDB:AN6962"/>
<proteinExistence type="predicted"/>
<dbReference type="InterPro" id="IPR023213">
    <property type="entry name" value="CAT-like_dom_sf"/>
</dbReference>
<evidence type="ECO:0000259" key="1">
    <source>
        <dbReference type="Pfam" id="PF00668"/>
    </source>
</evidence>
<dbReference type="Proteomes" id="UP000000560">
    <property type="component" value="Chromosome I"/>
</dbReference>
<evidence type="ECO:0000313" key="3">
    <source>
        <dbReference type="Proteomes" id="UP000000560"/>
    </source>
</evidence>
<sequence>MEIRPLLITRLRRIGQDYSMLAVEFRTWLIQDLHQDLHINIPVMGTTGLDSIASLCVVASRQRLPDVQDETKHETHLETGSLDPIQTVCRSPAAHSRFTHMPIASHDDVSATFMDLARRNWRLVEGSTFEPVLLTCTPDHHTLVVGWHHIIMDVMSWNVFLTDLNNVYMMRPLASCAVSYLDFLQEQNRVIQSGEMEGAIQYYLQEMQSIPEAIPLLPIATSPPASP</sequence>
<dbReference type="GO" id="GO:0003824">
    <property type="term" value="F:catalytic activity"/>
    <property type="evidence" value="ECO:0007669"/>
    <property type="project" value="InterPro"/>
</dbReference>
<protein>
    <recommendedName>
        <fullName evidence="1">Condensation domain-containing protein</fullName>
    </recommendedName>
</protein>
<evidence type="ECO:0000313" key="2">
    <source>
        <dbReference type="EMBL" id="CBF71841.1"/>
    </source>
</evidence>
<dbReference type="InParanoid" id="Q5AXL8"/>
<accession>C8V3E9</accession>
<reference evidence="3" key="1">
    <citation type="journal article" date="2005" name="Nature">
        <title>Sequencing of Aspergillus nidulans and comparative analysis with A. fumigatus and A. oryzae.</title>
        <authorList>
            <person name="Galagan J.E."/>
            <person name="Calvo S.E."/>
            <person name="Cuomo C."/>
            <person name="Ma L.J."/>
            <person name="Wortman J.R."/>
            <person name="Batzoglou S."/>
            <person name="Lee S.I."/>
            <person name="Basturkmen M."/>
            <person name="Spevak C.C."/>
            <person name="Clutterbuck J."/>
            <person name="Kapitonov V."/>
            <person name="Jurka J."/>
            <person name="Scazzocchio C."/>
            <person name="Farman M."/>
            <person name="Butler J."/>
            <person name="Purcell S."/>
            <person name="Harris S."/>
            <person name="Braus G.H."/>
            <person name="Draht O."/>
            <person name="Busch S."/>
            <person name="D'Enfert C."/>
            <person name="Bouchier C."/>
            <person name="Goldman G.H."/>
            <person name="Bell-Pedersen D."/>
            <person name="Griffiths-Jones S."/>
            <person name="Doonan J.H."/>
            <person name="Yu J."/>
            <person name="Vienken K."/>
            <person name="Pain A."/>
            <person name="Freitag M."/>
            <person name="Selker E.U."/>
            <person name="Archer D.B."/>
            <person name="Penalva M.A."/>
            <person name="Oakley B.R."/>
            <person name="Momany M."/>
            <person name="Tanaka T."/>
            <person name="Kumagai T."/>
            <person name="Asai K."/>
            <person name="Machida M."/>
            <person name="Nierman W.C."/>
            <person name="Denning D.W."/>
            <person name="Caddick M."/>
            <person name="Hynes M."/>
            <person name="Paoletti M."/>
            <person name="Fischer R."/>
            <person name="Miller B."/>
            <person name="Dyer P."/>
            <person name="Sachs M.S."/>
            <person name="Osmani S.A."/>
            <person name="Birren B.W."/>
        </authorList>
    </citation>
    <scope>NUCLEOTIDE SEQUENCE [LARGE SCALE GENOMIC DNA]</scope>
    <source>
        <strain evidence="3">FGSC A4 / ATCC 38163 / CBS 112.46 / NRRL 194 / M139</strain>
    </source>
</reference>
<dbReference type="STRING" id="227321.Q5AXL8"/>
<dbReference type="KEGG" id="ani:ANIA_06962"/>
<dbReference type="AlphaFoldDB" id="Q5AXL8"/>
<feature type="domain" description="Condensation" evidence="1">
    <location>
        <begin position="82"/>
        <end position="221"/>
    </location>
</feature>
<organism evidence="2 3">
    <name type="scientific">Emericella nidulans (strain FGSC A4 / ATCC 38163 / CBS 112.46 / NRRL 194 / M139)</name>
    <name type="common">Aspergillus nidulans</name>
    <dbReference type="NCBI Taxonomy" id="227321"/>
    <lineage>
        <taxon>Eukaryota</taxon>
        <taxon>Fungi</taxon>
        <taxon>Dikarya</taxon>
        <taxon>Ascomycota</taxon>
        <taxon>Pezizomycotina</taxon>
        <taxon>Eurotiomycetes</taxon>
        <taxon>Eurotiomycetidae</taxon>
        <taxon>Eurotiales</taxon>
        <taxon>Aspergillaceae</taxon>
        <taxon>Aspergillus</taxon>
        <taxon>Aspergillus subgen. Nidulantes</taxon>
    </lineage>
</organism>
<dbReference type="EMBL" id="BN001301">
    <property type="protein sequence ID" value="CBF71841.1"/>
    <property type="molecule type" value="Genomic_DNA"/>
</dbReference>
<dbReference type="InterPro" id="IPR001242">
    <property type="entry name" value="Condensation_dom"/>
</dbReference>
<gene>
    <name evidence="2" type="ORF">ANIA_06962</name>
</gene>
<dbReference type="RefSeq" id="XP_664566.1">
    <property type="nucleotide sequence ID" value="XM_659474.1"/>
</dbReference>
<reference evidence="3" key="2">
    <citation type="journal article" date="2009" name="Fungal Genet. Biol.">
        <title>The 2008 update of the Aspergillus nidulans genome annotation: a community effort.</title>
        <authorList>
            <person name="Wortman J.R."/>
            <person name="Gilsenan J.M."/>
            <person name="Joardar V."/>
            <person name="Deegan J."/>
            <person name="Clutterbuck J."/>
            <person name="Andersen M.R."/>
            <person name="Archer D."/>
            <person name="Bencina M."/>
            <person name="Braus G."/>
            <person name="Coutinho P."/>
            <person name="von Dohren H."/>
            <person name="Doonan J."/>
            <person name="Driessen A.J."/>
            <person name="Durek P."/>
            <person name="Espeso E."/>
            <person name="Fekete E."/>
            <person name="Flipphi M."/>
            <person name="Estrada C.G."/>
            <person name="Geysens S."/>
            <person name="Goldman G."/>
            <person name="de Groot P.W."/>
            <person name="Hansen K."/>
            <person name="Harris S.D."/>
            <person name="Heinekamp T."/>
            <person name="Helmstaedt K."/>
            <person name="Henrissat B."/>
            <person name="Hofmann G."/>
            <person name="Homan T."/>
            <person name="Horio T."/>
            <person name="Horiuchi H."/>
            <person name="James S."/>
            <person name="Jones M."/>
            <person name="Karaffa L."/>
            <person name="Karanyi Z."/>
            <person name="Kato M."/>
            <person name="Keller N."/>
            <person name="Kelly D.E."/>
            <person name="Kiel J.A."/>
            <person name="Kim J.M."/>
            <person name="van der Klei I.J."/>
            <person name="Klis F.M."/>
            <person name="Kovalchuk A."/>
            <person name="Krasevec N."/>
            <person name="Kubicek C.P."/>
            <person name="Liu B."/>
            <person name="Maccabe A."/>
            <person name="Meyer V."/>
            <person name="Mirabito P."/>
            <person name="Miskei M."/>
            <person name="Mos M."/>
            <person name="Mullins J."/>
            <person name="Nelson D.R."/>
            <person name="Nielsen J."/>
            <person name="Oakley B.R."/>
            <person name="Osmani S.A."/>
            <person name="Pakula T."/>
            <person name="Paszewski A."/>
            <person name="Paulsen I."/>
            <person name="Pilsyk S."/>
            <person name="Pocsi I."/>
            <person name="Punt P.J."/>
            <person name="Ram A.F."/>
            <person name="Ren Q."/>
            <person name="Robellet X."/>
            <person name="Robson G."/>
            <person name="Seiboth B."/>
            <person name="van Solingen P."/>
            <person name="Specht T."/>
            <person name="Sun J."/>
            <person name="Taheri-Talesh N."/>
            <person name="Takeshita N."/>
            <person name="Ussery D."/>
            <person name="vanKuyk P.A."/>
            <person name="Visser H."/>
            <person name="van de Vondervoort P.J."/>
            <person name="de Vries R.P."/>
            <person name="Walton J."/>
            <person name="Xiang X."/>
            <person name="Xiong Y."/>
            <person name="Zeng A.P."/>
            <person name="Brandt B.W."/>
            <person name="Cornell M.J."/>
            <person name="van den Hondel C.A."/>
            <person name="Visser J."/>
            <person name="Oliver S.G."/>
            <person name="Turner G."/>
        </authorList>
    </citation>
    <scope>GENOME REANNOTATION</scope>
    <source>
        <strain evidence="3">FGSC A4 / ATCC 38163 / CBS 112.46 / NRRL 194 / M139</strain>
    </source>
</reference>
<dbReference type="Gene3D" id="3.30.559.10">
    <property type="entry name" value="Chloramphenicol acetyltransferase-like domain"/>
    <property type="match status" value="1"/>
</dbReference>
<dbReference type="Pfam" id="PF00668">
    <property type="entry name" value="Condensation"/>
    <property type="match status" value="1"/>
</dbReference>